<dbReference type="PANTHER" id="PTHR47442">
    <property type="entry name" value="MYND-TYPE ZINC FINGER PROTEIN MUB1"/>
    <property type="match status" value="1"/>
</dbReference>
<feature type="compositionally biased region" description="Low complexity" evidence="8">
    <location>
        <begin position="752"/>
        <end position="777"/>
    </location>
</feature>
<feature type="compositionally biased region" description="Polar residues" evidence="8">
    <location>
        <begin position="814"/>
        <end position="823"/>
    </location>
</feature>
<sequence length="839" mass="95990">MRDSNYRAVSNNKAALTITSSLYDRRALDVTSDKPLVNSLNYLTYLVSSSAKVRETLSTDGGVERLVEILHECHNCNHNLDDNDDKKLLTAWKWTLAFQCIVLVGTRGTEKIRQKVVKAGILPIIATVLDNYLSLHERAFLHVNTNSKLTDNIATTTTTTNTTNTTMSPVENIFSQNHQSQPQSESFLFRNFSQTEEEAHMQSAANPLLTNVAYQGEVQETMAAIAATSLSSFDFDNMNRIHSNDLNTTDLTIDDYESSSVEQLFRLLRLANLEGDDRISDSQSSSIFNTLVSEDVKRGFVVLNILNRLRETKEAEAPKDGFVNDCEYDMDSNLNFLSKLYARDLEINDTMSNTKLAVRAFSETGVIIPKDDDIVWSLQLLAYISKYPYLKEIIQNTHLVLDMSIRDKSFKIYLENQMKLKMKEALAIKLRPTITPKTRKPKATYLERFSPSASNSPQMVSALNDDNLILSRDKFVLCETGLSVSSEVKEERERENGDEEEEGDEEGDEDDDDDDVDDNDNDNDTSEDVYDVSKKRQRQRQKEDEKGNNNDKGNFGGTTSDSEESPAAGLMTCHNYMRELHDLISECEKMSDEFEREVKFYQLFDRINRYIEMESKKLSTAVIETRLKTKDYLEKKWKYEDYKYFNIDEFDEDKDDSLIEYKKVNLFPIVEKFTFFSGSDMYYWSGVIMRNSCRRNDLKGGVRQCGNLECGKWEKYPREFSKCRRCKRTKYCSRDCQMRAWHCHRNWCIPSTSSSSSINNNNTTTTTTTTTTTNSSIHTQQDSGVIGNDNNNSINNIHNNIHNNNNNNNNNNSTLEDNASQIGSEGVADDEHESPMELQ</sequence>
<dbReference type="PROSITE" id="PS50865">
    <property type="entry name" value="ZF_MYND_2"/>
    <property type="match status" value="1"/>
</dbReference>
<protein>
    <submittedName>
        <fullName evidence="10">SamB</fullName>
    </submittedName>
</protein>
<dbReference type="GO" id="GO:0006511">
    <property type="term" value="P:ubiquitin-dependent protein catabolic process"/>
    <property type="evidence" value="ECO:0007669"/>
    <property type="project" value="TreeGrafter"/>
</dbReference>
<name>A0AAI9T1A0_9ASCO</name>
<evidence type="ECO:0000256" key="4">
    <source>
        <dbReference type="ARBA" id="ARBA00022723"/>
    </source>
</evidence>
<evidence type="ECO:0000256" key="5">
    <source>
        <dbReference type="ARBA" id="ARBA00022771"/>
    </source>
</evidence>
<comment type="caution">
    <text evidence="10">The sequence shown here is derived from an EMBL/GenBank/DDBJ whole genome shotgun (WGS) entry which is preliminary data.</text>
</comment>
<dbReference type="GO" id="GO:0005737">
    <property type="term" value="C:cytoplasm"/>
    <property type="evidence" value="ECO:0007669"/>
    <property type="project" value="UniProtKB-SubCell"/>
</dbReference>
<evidence type="ECO:0000256" key="3">
    <source>
        <dbReference type="ARBA" id="ARBA00022490"/>
    </source>
</evidence>
<feature type="compositionally biased region" description="Basic and acidic residues" evidence="8">
    <location>
        <begin position="540"/>
        <end position="549"/>
    </location>
</feature>
<dbReference type="AlphaFoldDB" id="A0AAI9T1A0"/>
<evidence type="ECO:0000313" key="11">
    <source>
        <dbReference type="Proteomes" id="UP001202479"/>
    </source>
</evidence>
<evidence type="ECO:0000256" key="6">
    <source>
        <dbReference type="ARBA" id="ARBA00022833"/>
    </source>
</evidence>
<accession>A0AAI9T1A0</accession>
<evidence type="ECO:0000259" key="9">
    <source>
        <dbReference type="PROSITE" id="PS50865"/>
    </source>
</evidence>
<keyword evidence="3" id="KW-0963">Cytoplasm</keyword>
<feature type="compositionally biased region" description="Low complexity" evidence="8">
    <location>
        <begin position="790"/>
        <end position="813"/>
    </location>
</feature>
<dbReference type="GO" id="GO:1990304">
    <property type="term" value="C:MUB1-RAD6-UBR2 ubiquitin ligase complex"/>
    <property type="evidence" value="ECO:0007669"/>
    <property type="project" value="TreeGrafter"/>
</dbReference>
<dbReference type="Gene3D" id="6.10.140.2220">
    <property type="match status" value="1"/>
</dbReference>
<evidence type="ECO:0000256" key="2">
    <source>
        <dbReference type="ARBA" id="ARBA00010655"/>
    </source>
</evidence>
<organism evidence="10 11">
    <name type="scientific">Candida oxycetoniae</name>
    <dbReference type="NCBI Taxonomy" id="497107"/>
    <lineage>
        <taxon>Eukaryota</taxon>
        <taxon>Fungi</taxon>
        <taxon>Dikarya</taxon>
        <taxon>Ascomycota</taxon>
        <taxon>Saccharomycotina</taxon>
        <taxon>Pichiomycetes</taxon>
        <taxon>Debaryomycetaceae</taxon>
        <taxon>Candida/Lodderomyces clade</taxon>
        <taxon>Candida</taxon>
    </lineage>
</organism>
<dbReference type="EMBL" id="JAHUZD010000025">
    <property type="protein sequence ID" value="KAI3406195.2"/>
    <property type="molecule type" value="Genomic_DNA"/>
</dbReference>
<dbReference type="GeneID" id="73378654"/>
<evidence type="ECO:0000256" key="7">
    <source>
        <dbReference type="PROSITE-ProRule" id="PRU00134"/>
    </source>
</evidence>
<keyword evidence="4" id="KW-0479">Metal-binding</keyword>
<dbReference type="RefSeq" id="XP_049181940.1">
    <property type="nucleotide sequence ID" value="XM_049322117.1"/>
</dbReference>
<dbReference type="PANTHER" id="PTHR47442:SF1">
    <property type="entry name" value="MYND-TYPE ZINC FINGER PROTEIN MUB1"/>
    <property type="match status" value="1"/>
</dbReference>
<dbReference type="SUPFAM" id="SSF144232">
    <property type="entry name" value="HIT/MYND zinc finger-like"/>
    <property type="match status" value="1"/>
</dbReference>
<evidence type="ECO:0000256" key="8">
    <source>
        <dbReference type="SAM" id="MobiDB-lite"/>
    </source>
</evidence>
<keyword evidence="11" id="KW-1185">Reference proteome</keyword>
<feature type="region of interest" description="Disordered" evidence="8">
    <location>
        <begin position="752"/>
        <end position="839"/>
    </location>
</feature>
<dbReference type="GO" id="GO:0007163">
    <property type="term" value="P:establishment or maintenance of cell polarity"/>
    <property type="evidence" value="ECO:0007669"/>
    <property type="project" value="TreeGrafter"/>
</dbReference>
<dbReference type="Pfam" id="PF01753">
    <property type="entry name" value="zf-MYND"/>
    <property type="match status" value="1"/>
</dbReference>
<proteinExistence type="inferred from homology"/>
<reference evidence="10" key="1">
    <citation type="journal article" date="2022" name="DNA Res.">
        <title>Genome analysis of five recently described species of the CUG-Ser clade uncovers Candida theae as a new hybrid lineage with pathogenic potential in the Candida parapsilosis species complex.</title>
        <authorList>
            <person name="Mixao V."/>
            <person name="Del Olmo V."/>
            <person name="Hegedusova E."/>
            <person name="Saus E."/>
            <person name="Pryszcz L."/>
            <person name="Cillingova A."/>
            <person name="Nosek J."/>
            <person name="Gabaldon T."/>
        </authorList>
    </citation>
    <scope>NUCLEOTIDE SEQUENCE</scope>
    <source>
        <strain evidence="10">CBS 10844</strain>
    </source>
</reference>
<dbReference type="Proteomes" id="UP001202479">
    <property type="component" value="Unassembled WGS sequence"/>
</dbReference>
<feature type="region of interest" description="Disordered" evidence="8">
    <location>
        <begin position="485"/>
        <end position="567"/>
    </location>
</feature>
<dbReference type="InterPro" id="IPR002893">
    <property type="entry name" value="Znf_MYND"/>
</dbReference>
<gene>
    <name evidence="10" type="ORF">KGF56_001037</name>
</gene>
<evidence type="ECO:0000313" key="10">
    <source>
        <dbReference type="EMBL" id="KAI3406195.2"/>
    </source>
</evidence>
<evidence type="ECO:0000256" key="1">
    <source>
        <dbReference type="ARBA" id="ARBA00004496"/>
    </source>
</evidence>
<feature type="domain" description="MYND-type" evidence="9">
    <location>
        <begin position="707"/>
        <end position="748"/>
    </location>
</feature>
<comment type="subcellular location">
    <subcellularLocation>
        <location evidence="1">Cytoplasm</location>
    </subcellularLocation>
</comment>
<keyword evidence="5 7" id="KW-0863">Zinc-finger</keyword>
<comment type="similarity">
    <text evidence="2">Belongs to the MUB1/samB family.</text>
</comment>
<dbReference type="GO" id="GO:0008270">
    <property type="term" value="F:zinc ion binding"/>
    <property type="evidence" value="ECO:0007669"/>
    <property type="project" value="UniProtKB-KW"/>
</dbReference>
<feature type="compositionally biased region" description="Acidic residues" evidence="8">
    <location>
        <begin position="496"/>
        <end position="530"/>
    </location>
</feature>
<keyword evidence="6" id="KW-0862">Zinc</keyword>
<dbReference type="InterPro" id="IPR051664">
    <property type="entry name" value="MYND-type_zinc_finger"/>
</dbReference>